<accession>A0A4T0X1J2</accession>
<dbReference type="STRING" id="52247.A0A4T0X1J2"/>
<dbReference type="EMBL" id="SELW01000396">
    <property type="protein sequence ID" value="TID28471.1"/>
    <property type="molecule type" value="Genomic_DNA"/>
</dbReference>
<keyword evidence="2" id="KW-1185">Reference proteome</keyword>
<evidence type="ECO:0000313" key="2">
    <source>
        <dbReference type="Proteomes" id="UP000307173"/>
    </source>
</evidence>
<gene>
    <name evidence="1" type="ORF">CANINC_002466</name>
</gene>
<protein>
    <submittedName>
        <fullName evidence="1">Uncharacterized protein</fullName>
    </submittedName>
</protein>
<dbReference type="Proteomes" id="UP000307173">
    <property type="component" value="Unassembled WGS sequence"/>
</dbReference>
<organism evidence="1 2">
    <name type="scientific">Pichia inconspicua</name>
    <dbReference type="NCBI Taxonomy" id="52247"/>
    <lineage>
        <taxon>Eukaryota</taxon>
        <taxon>Fungi</taxon>
        <taxon>Dikarya</taxon>
        <taxon>Ascomycota</taxon>
        <taxon>Saccharomycotina</taxon>
        <taxon>Pichiomycetes</taxon>
        <taxon>Pichiales</taxon>
        <taxon>Pichiaceae</taxon>
        <taxon>Pichia</taxon>
    </lineage>
</organism>
<name>A0A4T0X1J2_9ASCO</name>
<dbReference type="AlphaFoldDB" id="A0A4T0X1J2"/>
<evidence type="ECO:0000313" key="1">
    <source>
        <dbReference type="EMBL" id="TID28471.1"/>
    </source>
</evidence>
<dbReference type="SUPFAM" id="SSF101898">
    <property type="entry name" value="NHL repeat"/>
    <property type="match status" value="1"/>
</dbReference>
<dbReference type="OrthoDB" id="4068815at2759"/>
<dbReference type="Pfam" id="PF08728">
    <property type="entry name" value="CRT10"/>
    <property type="match status" value="2"/>
</dbReference>
<dbReference type="InterPro" id="IPR014839">
    <property type="entry name" value="Crt10"/>
</dbReference>
<proteinExistence type="predicted"/>
<sequence>MEQFIEYFQRLSYQIEETTNQLDYGDEFPWSKLFNKPPFSLTYKKCQPLETPEFEENKNKLENGIPLNPIDKINQYNRTDDYFIERFNISYSKSNIVTCLGERPWFYYRNNLTTTIQNWLVLASGQAIYIYDLNTPYSNNSTLPYVCGINIILETASENAVNEAIMPNVRNTINYITYDEIEDVLLIADDFSRVVVIDVSKLKRAINGEKFEPLPNNIKVTLTTNDNEYKVSLGYYVITKSSTWGLKLYNKILYVSDNSHRITSYQFTKHGAHELNSSQDLLDNIPSIDVTSLNSSVIIACTTIAGFIYILDSNLNILDRLHTSDTQGWLCKFIPKDYFLTVTHPQYLTDDGHPPSFLKNIIAQSKSLNDFHGLGIAANIQNLTVPTYEECLTPPFSLASNQTIQLNRHLQFIINKPNFNDYLFIATRTQIGLFDPLLNNLASTPQLFPLNHRLSKLNLSCDLPKLNAIVVADSTGFVALIRFTTYNGIKAYRVERFLLETIKPFIIGLSSTITGYDFEGNPEYAVIITHATKDIDIFHITNRSTHKNLDIYTII</sequence>
<comment type="caution">
    <text evidence="1">The sequence shown here is derived from an EMBL/GenBank/DDBJ whole genome shotgun (WGS) entry which is preliminary data.</text>
</comment>
<reference evidence="1 2" key="1">
    <citation type="journal article" date="2019" name="Front. Genet.">
        <title>Whole-Genome Sequencing of the Opportunistic Yeast Pathogen Candida inconspicua Uncovers Its Hybrid Origin.</title>
        <authorList>
            <person name="Mixao V."/>
            <person name="Hansen A.P."/>
            <person name="Saus E."/>
            <person name="Boekhout T."/>
            <person name="Lass-Florl C."/>
            <person name="Gabaldon T."/>
        </authorList>
    </citation>
    <scope>NUCLEOTIDE SEQUENCE [LARGE SCALE GENOMIC DNA]</scope>
    <source>
        <strain evidence="1 2">CBS 180</strain>
    </source>
</reference>